<protein>
    <submittedName>
        <fullName evidence="3">Glycosyltransferase</fullName>
    </submittedName>
</protein>
<dbReference type="Proteomes" id="UP000306740">
    <property type="component" value="Unassembled WGS sequence"/>
</dbReference>
<dbReference type="EMBL" id="VDFR01000031">
    <property type="protein sequence ID" value="TNC48903.1"/>
    <property type="molecule type" value="Genomic_DNA"/>
</dbReference>
<dbReference type="PANTHER" id="PTHR22916">
    <property type="entry name" value="GLYCOSYLTRANSFERASE"/>
    <property type="match status" value="1"/>
</dbReference>
<keyword evidence="3" id="KW-0808">Transferase</keyword>
<proteinExistence type="predicted"/>
<organism evidence="3 5">
    <name type="scientific">Mumia zhuanghuii</name>
    <dbReference type="NCBI Taxonomy" id="2585211"/>
    <lineage>
        <taxon>Bacteria</taxon>
        <taxon>Bacillati</taxon>
        <taxon>Actinomycetota</taxon>
        <taxon>Actinomycetes</taxon>
        <taxon>Propionibacteriales</taxon>
        <taxon>Nocardioidaceae</taxon>
        <taxon>Mumia</taxon>
    </lineage>
</organism>
<accession>A0A5C4MTF3</accession>
<dbReference type="InterPro" id="IPR001173">
    <property type="entry name" value="Glyco_trans_2-like"/>
</dbReference>
<evidence type="ECO:0000256" key="1">
    <source>
        <dbReference type="SAM" id="MobiDB-lite"/>
    </source>
</evidence>
<feature type="region of interest" description="Disordered" evidence="1">
    <location>
        <begin position="1021"/>
        <end position="1041"/>
    </location>
</feature>
<dbReference type="Gene3D" id="3.90.550.10">
    <property type="entry name" value="Spore Coat Polysaccharide Biosynthesis Protein SpsA, Chain A"/>
    <property type="match status" value="2"/>
</dbReference>
<dbReference type="EMBL" id="VDFR01000027">
    <property type="protein sequence ID" value="TNC49220.1"/>
    <property type="molecule type" value="Genomic_DNA"/>
</dbReference>
<feature type="region of interest" description="Disordered" evidence="1">
    <location>
        <begin position="17"/>
        <end position="45"/>
    </location>
</feature>
<gene>
    <name evidence="4" type="ORF">FHE65_05720</name>
    <name evidence="3" type="ORF">FHE65_06340</name>
</gene>
<evidence type="ECO:0000313" key="5">
    <source>
        <dbReference type="Proteomes" id="UP000306740"/>
    </source>
</evidence>
<evidence type="ECO:0000313" key="4">
    <source>
        <dbReference type="EMBL" id="TNC49220.1"/>
    </source>
</evidence>
<evidence type="ECO:0000313" key="3">
    <source>
        <dbReference type="EMBL" id="TNC48903.1"/>
    </source>
</evidence>
<feature type="domain" description="Glycosyltransferase 2-like" evidence="2">
    <location>
        <begin position="218"/>
        <end position="345"/>
    </location>
</feature>
<dbReference type="SUPFAM" id="SSF53448">
    <property type="entry name" value="Nucleotide-diphospho-sugar transferases"/>
    <property type="match status" value="2"/>
</dbReference>
<feature type="compositionally biased region" description="Basic and acidic residues" evidence="1">
    <location>
        <begin position="1030"/>
        <end position="1041"/>
    </location>
</feature>
<sequence>MDTDEGMAPVALGRASWFSFRQRDEEPRRKARPGAGPQESPETSAFETSGLFDVSWYAAEADERFDDLGSAVAHYRAVGAELQLSPNPFFDPSVVDEPAPGLTPFGTYLVQRRRWRRSPHPAWNHKAYLRAHPEAADAPFGPLGHLYGSLGDESVVHLRLAGETAVPWSSVRDRWREHAVAWCRIQRTAKRGLVEELPADHVLPDHPAVVPSPETLVSIVMPTWNRSAQLLEALASVQAQTWGHWEALVVDDGSDDDTAAVVEALAERDPRIRLIRRPHEGVCRARNAALEEAQGGFVAFLDSDNRWMPDFLEAMLRAMEADGLGAAYGTMMVETPEGPRYRATQVSRDVLKVGNHVDMNVLVVRAETIRRVGGFDTSLKRAVDYDLVLRLLDVTDVVHVPVIGVLYDNGPGEDRISVREPAAWNDVVQLKHAIDWDAECAADRDDATVSVILPARDVDAHLRKRVSVARHALEDAAEVVVVDSSPSRRVASTVLPHLLVGERVTYHRLPVPVSFAYAVDVGFTLSRGASLLVLDERVLPTARAVRELAAHLESSGTHVVVQPVTVDELGIVVTAGAVFGPRHQLPAAFLGGHLGGEVRRLGPEAFPLPAVDGHTFVTRSADFARLHGLDPLLYDELEVTDFGLRLCEGVPEARQDLLPDVQVVLAEPARTRRRSSASREVFKSRHAASLTATPDAVWAACGLGVAGWERLANQPHAVRPVVYRRSSGRQLPLRWVLLTGGAAAPGWMRSWVEALSEALTAEGQDVVVHDDRYISRRLSYMDDVAVTLDVGCGLPGNPEAVRVAWVRAAPSHVRSALADHADLLVAPSTRSSDRFAQSGGPPFTTGWIFGTLDEGTVLPDVVPAGSGPVLVLGDPTFGAGLADALAEAGVEALGVGKRWASVLGDRWVRWPETCVAWYELLAGATRVVSIVDPAAGADGLVLPPVVDALVVRGEVISNVSVDGPPWAGGVVAFDNAQQLVDLLGHEPKALDEATRRHLRDQHSPREAARRLVEVVRVVRRDGSGGGLAPEGDRPVESLDLA</sequence>
<dbReference type="OrthoDB" id="5165900at2"/>
<dbReference type="Pfam" id="PF00535">
    <property type="entry name" value="Glycos_transf_2"/>
    <property type="match status" value="1"/>
</dbReference>
<comment type="caution">
    <text evidence="3">The sequence shown here is derived from an EMBL/GenBank/DDBJ whole genome shotgun (WGS) entry which is preliminary data.</text>
</comment>
<reference evidence="3 5" key="1">
    <citation type="submission" date="2019-05" db="EMBL/GenBank/DDBJ databases">
        <title>Mumia sp. nov., isolated from the intestinal contents of plateau pika (Ochotona curzoniae) in the Qinghai-Tibet plateau of China.</title>
        <authorList>
            <person name="Tian Z."/>
        </authorList>
    </citation>
    <scope>NUCLEOTIDE SEQUENCE [LARGE SCALE GENOMIC DNA]</scope>
    <source>
        <strain evidence="5">527</strain>
        <strain evidence="3">Z527</strain>
    </source>
</reference>
<name>A0A5C4MTF3_9ACTN</name>
<dbReference type="GO" id="GO:0016758">
    <property type="term" value="F:hexosyltransferase activity"/>
    <property type="evidence" value="ECO:0007669"/>
    <property type="project" value="UniProtKB-ARBA"/>
</dbReference>
<dbReference type="PANTHER" id="PTHR22916:SF3">
    <property type="entry name" value="UDP-GLCNAC:BETAGAL BETA-1,3-N-ACETYLGLUCOSAMINYLTRANSFERASE-LIKE PROTEIN 1"/>
    <property type="match status" value="1"/>
</dbReference>
<dbReference type="AlphaFoldDB" id="A0A5C4MTF3"/>
<evidence type="ECO:0000259" key="2">
    <source>
        <dbReference type="Pfam" id="PF00535"/>
    </source>
</evidence>
<dbReference type="InterPro" id="IPR029044">
    <property type="entry name" value="Nucleotide-diphossugar_trans"/>
</dbReference>